<geneLocation type="plasmid" evidence="3">
    <name>unnamed1</name>
</geneLocation>
<evidence type="ECO:0000259" key="2">
    <source>
        <dbReference type="PROSITE" id="PS50943"/>
    </source>
</evidence>
<dbReference type="Pfam" id="PF01381">
    <property type="entry name" value="HTH_3"/>
    <property type="match status" value="1"/>
</dbReference>
<dbReference type="InterPro" id="IPR050807">
    <property type="entry name" value="TransReg_Diox_bact_type"/>
</dbReference>
<dbReference type="RefSeq" id="WP_266478024.1">
    <property type="nucleotide sequence ID" value="NZ_CP109208.1"/>
</dbReference>
<dbReference type="EMBL" id="CP109208">
    <property type="protein sequence ID" value="WUU58355.1"/>
    <property type="molecule type" value="Genomic_DNA"/>
</dbReference>
<dbReference type="SUPFAM" id="SSF47413">
    <property type="entry name" value="lambda repressor-like DNA-binding domains"/>
    <property type="match status" value="2"/>
</dbReference>
<proteinExistence type="predicted"/>
<dbReference type="PROSITE" id="PS50943">
    <property type="entry name" value="HTH_CROC1"/>
    <property type="match status" value="2"/>
</dbReference>
<accession>A0ABZ1YFJ3</accession>
<dbReference type="InterPro" id="IPR010982">
    <property type="entry name" value="Lambda_DNA-bd_dom_sf"/>
</dbReference>
<dbReference type="SMART" id="SM00530">
    <property type="entry name" value="HTH_XRE"/>
    <property type="match status" value="2"/>
</dbReference>
<dbReference type="Gene3D" id="1.10.260.40">
    <property type="entry name" value="lambda repressor-like DNA-binding domains"/>
    <property type="match status" value="2"/>
</dbReference>
<dbReference type="PANTHER" id="PTHR46797:SF1">
    <property type="entry name" value="METHYLPHOSPHONATE SYNTHASE"/>
    <property type="match status" value="1"/>
</dbReference>
<gene>
    <name evidence="3" type="ORF">OIE82_34835</name>
</gene>
<dbReference type="CDD" id="cd00093">
    <property type="entry name" value="HTH_XRE"/>
    <property type="match status" value="2"/>
</dbReference>
<dbReference type="InterPro" id="IPR001387">
    <property type="entry name" value="Cro/C1-type_HTH"/>
</dbReference>
<evidence type="ECO:0000313" key="3">
    <source>
        <dbReference type="EMBL" id="WUU58355.1"/>
    </source>
</evidence>
<organism evidence="3">
    <name type="scientific">Streptomyces althioticus</name>
    <dbReference type="NCBI Taxonomy" id="83380"/>
    <lineage>
        <taxon>Bacteria</taxon>
        <taxon>Bacillati</taxon>
        <taxon>Actinomycetota</taxon>
        <taxon>Actinomycetes</taxon>
        <taxon>Kitasatosporales</taxon>
        <taxon>Streptomycetaceae</taxon>
        <taxon>Streptomyces</taxon>
        <taxon>Streptomyces althioticus group</taxon>
    </lineage>
</organism>
<feature type="domain" description="HTH cro/C1-type" evidence="2">
    <location>
        <begin position="78"/>
        <end position="133"/>
    </location>
</feature>
<evidence type="ECO:0000256" key="1">
    <source>
        <dbReference type="ARBA" id="ARBA00023125"/>
    </source>
</evidence>
<dbReference type="Pfam" id="PF13560">
    <property type="entry name" value="HTH_31"/>
    <property type="match status" value="1"/>
</dbReference>
<reference evidence="3" key="1">
    <citation type="submission" date="2022-10" db="EMBL/GenBank/DDBJ databases">
        <title>The complete genomes of actinobacterial strains from the NBC collection.</title>
        <authorList>
            <person name="Joergensen T.S."/>
            <person name="Alvarez Arevalo M."/>
            <person name="Sterndorff E.B."/>
            <person name="Faurdal D."/>
            <person name="Vuksanovic O."/>
            <person name="Mourched A.-S."/>
            <person name="Charusanti P."/>
            <person name="Shaw S."/>
            <person name="Blin K."/>
            <person name="Weber T."/>
        </authorList>
    </citation>
    <scope>NUCLEOTIDE SEQUENCE [LARGE SCALE GENOMIC DNA]</scope>
    <source>
        <strain evidence="3">NBC 01686</strain>
        <plasmid evidence="3">unnamed1</plasmid>
    </source>
</reference>
<protein>
    <submittedName>
        <fullName evidence="3">Helix-turn-helix domain-containing protein</fullName>
    </submittedName>
</protein>
<keyword evidence="3" id="KW-0614">Plasmid</keyword>
<name>A0ABZ1YFJ3_9ACTN</name>
<keyword evidence="1" id="KW-0238">DNA-binding</keyword>
<dbReference type="PANTHER" id="PTHR46797">
    <property type="entry name" value="HTH-TYPE TRANSCRIPTIONAL REGULATOR"/>
    <property type="match status" value="1"/>
</dbReference>
<sequence>MRAQRRDVSKFDGKRLKQAMTSKALSRSALATAAGVSIRVVAEYEQGKRTPDHRTLRRLAAAHSCEPGDLRSAGATTLRDLREDAGLSRAGTAEQAGMTRSAYGMLEQGRTRTLDRQVAELLAAAFGTSAEAVLAAHAQAVAAQPAHTPLLREGRLLEQLAAHFNMTPDAPRALAFRLFNAPEGGLL</sequence>
<feature type="domain" description="HTH cro/C1-type" evidence="2">
    <location>
        <begin position="16"/>
        <end position="70"/>
    </location>
</feature>